<keyword evidence="1" id="KW-0802">TPR repeat</keyword>
<dbReference type="SUPFAM" id="SSF48452">
    <property type="entry name" value="TPR-like"/>
    <property type="match status" value="1"/>
</dbReference>
<reference evidence="2" key="1">
    <citation type="journal article" date="2010" name="Science">
        <title>Plasticity of animal genome architecture unmasked by rapid evolution of a pelagic tunicate.</title>
        <authorList>
            <person name="Denoeud F."/>
            <person name="Henriet S."/>
            <person name="Mungpakdee S."/>
            <person name="Aury J.M."/>
            <person name="Da Silva C."/>
            <person name="Brinkmann H."/>
            <person name="Mikhaleva J."/>
            <person name="Olsen L.C."/>
            <person name="Jubin C."/>
            <person name="Canestro C."/>
            <person name="Bouquet J.M."/>
            <person name="Danks G."/>
            <person name="Poulain J."/>
            <person name="Campsteijn C."/>
            <person name="Adamski M."/>
            <person name="Cross I."/>
            <person name="Yadetie F."/>
            <person name="Muffato M."/>
            <person name="Louis A."/>
            <person name="Butcher S."/>
            <person name="Tsagkogeorga G."/>
            <person name="Konrad A."/>
            <person name="Singh S."/>
            <person name="Jensen M.F."/>
            <person name="Cong E.H."/>
            <person name="Eikeseth-Otteraa H."/>
            <person name="Noel B."/>
            <person name="Anthouard V."/>
            <person name="Porcel B.M."/>
            <person name="Kachouri-Lafond R."/>
            <person name="Nishino A."/>
            <person name="Ugolini M."/>
            <person name="Chourrout P."/>
            <person name="Nishida H."/>
            <person name="Aasland R."/>
            <person name="Huzurbazar S."/>
            <person name="Westhof E."/>
            <person name="Delsuc F."/>
            <person name="Lehrach H."/>
            <person name="Reinhardt R."/>
            <person name="Weissenbach J."/>
            <person name="Roy S.W."/>
            <person name="Artiguenave F."/>
            <person name="Postlethwait J.H."/>
            <person name="Manak J.R."/>
            <person name="Thompson E.M."/>
            <person name="Jaillon O."/>
            <person name="Du Pasquier L."/>
            <person name="Boudinot P."/>
            <person name="Liberles D.A."/>
            <person name="Volff J.N."/>
            <person name="Philippe H."/>
            <person name="Lenhard B."/>
            <person name="Roest Crollius H."/>
            <person name="Wincker P."/>
            <person name="Chourrout D."/>
        </authorList>
    </citation>
    <scope>NUCLEOTIDE SEQUENCE [LARGE SCALE GENOMIC DNA]</scope>
</reference>
<dbReference type="Pfam" id="PF13181">
    <property type="entry name" value="TPR_8"/>
    <property type="match status" value="1"/>
</dbReference>
<dbReference type="PROSITE" id="PS50005">
    <property type="entry name" value="TPR"/>
    <property type="match status" value="1"/>
</dbReference>
<dbReference type="Gene3D" id="1.25.40.10">
    <property type="entry name" value="Tetratricopeptide repeat domain"/>
    <property type="match status" value="1"/>
</dbReference>
<dbReference type="Proteomes" id="UP000011014">
    <property type="component" value="Unassembled WGS sequence"/>
</dbReference>
<proteinExistence type="predicted"/>
<dbReference type="SMART" id="SM00028">
    <property type="entry name" value="TPR"/>
    <property type="match status" value="2"/>
</dbReference>
<dbReference type="InterPro" id="IPR050754">
    <property type="entry name" value="FKBP4/5/8-like"/>
</dbReference>
<gene>
    <name evidence="2" type="ORF">GSOID_T00020200001</name>
</gene>
<protein>
    <submittedName>
        <fullName evidence="2">Uncharacterized protein</fullName>
    </submittedName>
</protein>
<sequence length="227" mass="26388">MFIKKLSNDVRTKKYFKNDFSQGFTLSKGLKLLFDVKACRINSVDHKDYQMWRDITEVSLGCKIPEFKRGQKIAKEIDRLFTMRNNANIEKAIGNAFFHAKNYKYAIKKYEDATEHWNGTDVALYNNIAFCYFKLGEEDVNNFEISRTKSLKALVMGQQHGGDPKDISKAMARIGMCYESEKDVEKAIEWFEKSVDEYADKLLSMRISKLQKTLDIQNIQLRNPCMG</sequence>
<dbReference type="PANTHER" id="PTHR46512">
    <property type="entry name" value="PEPTIDYLPROLYL ISOMERASE"/>
    <property type="match status" value="1"/>
</dbReference>
<evidence type="ECO:0000313" key="2">
    <source>
        <dbReference type="EMBL" id="CBY39625.1"/>
    </source>
</evidence>
<organism evidence="2">
    <name type="scientific">Oikopleura dioica</name>
    <name type="common">Tunicate</name>
    <dbReference type="NCBI Taxonomy" id="34765"/>
    <lineage>
        <taxon>Eukaryota</taxon>
        <taxon>Metazoa</taxon>
        <taxon>Chordata</taxon>
        <taxon>Tunicata</taxon>
        <taxon>Appendicularia</taxon>
        <taxon>Copelata</taxon>
        <taxon>Oikopleuridae</taxon>
        <taxon>Oikopleura</taxon>
    </lineage>
</organism>
<evidence type="ECO:0000256" key="1">
    <source>
        <dbReference type="PROSITE-ProRule" id="PRU00339"/>
    </source>
</evidence>
<dbReference type="EMBL" id="FN655596">
    <property type="protein sequence ID" value="CBY39625.1"/>
    <property type="molecule type" value="Genomic_DNA"/>
</dbReference>
<name>E4YVZ0_OIKDI</name>
<dbReference type="InterPro" id="IPR011990">
    <property type="entry name" value="TPR-like_helical_dom_sf"/>
</dbReference>
<feature type="repeat" description="TPR" evidence="1">
    <location>
        <begin position="168"/>
        <end position="201"/>
    </location>
</feature>
<accession>E4YVZ0</accession>
<dbReference type="InterPro" id="IPR019734">
    <property type="entry name" value="TPR_rpt"/>
</dbReference>
<dbReference type="AlphaFoldDB" id="E4YVZ0"/>